<dbReference type="Pfam" id="PF00172">
    <property type="entry name" value="Zn_clus"/>
    <property type="match status" value="1"/>
</dbReference>
<evidence type="ECO:0000256" key="5">
    <source>
        <dbReference type="SAM" id="MobiDB-lite"/>
    </source>
</evidence>
<comment type="subcellular location">
    <subcellularLocation>
        <location evidence="1">Nucleus</location>
    </subcellularLocation>
</comment>
<dbReference type="PANTHER" id="PTHR46910">
    <property type="entry name" value="TRANSCRIPTION FACTOR PDR1"/>
    <property type="match status" value="1"/>
</dbReference>
<dbReference type="Proteomes" id="UP001444661">
    <property type="component" value="Unassembled WGS sequence"/>
</dbReference>
<dbReference type="SUPFAM" id="SSF57701">
    <property type="entry name" value="Zn2/Cys6 DNA-binding domain"/>
    <property type="match status" value="1"/>
</dbReference>
<feature type="region of interest" description="Disordered" evidence="5">
    <location>
        <begin position="792"/>
        <end position="812"/>
    </location>
</feature>
<keyword evidence="2" id="KW-0479">Metal-binding</keyword>
<evidence type="ECO:0000256" key="4">
    <source>
        <dbReference type="ARBA" id="ARBA00023242"/>
    </source>
</evidence>
<dbReference type="EMBL" id="JAQQWK010000006">
    <property type="protein sequence ID" value="KAK8039295.1"/>
    <property type="molecule type" value="Genomic_DNA"/>
</dbReference>
<organism evidence="7 8">
    <name type="scientific">Apiospora rasikravindrae</name>
    <dbReference type="NCBI Taxonomy" id="990691"/>
    <lineage>
        <taxon>Eukaryota</taxon>
        <taxon>Fungi</taxon>
        <taxon>Dikarya</taxon>
        <taxon>Ascomycota</taxon>
        <taxon>Pezizomycotina</taxon>
        <taxon>Sordariomycetes</taxon>
        <taxon>Xylariomycetidae</taxon>
        <taxon>Amphisphaeriales</taxon>
        <taxon>Apiosporaceae</taxon>
        <taxon>Apiospora</taxon>
    </lineage>
</organism>
<evidence type="ECO:0000313" key="7">
    <source>
        <dbReference type="EMBL" id="KAK8039295.1"/>
    </source>
</evidence>
<dbReference type="CDD" id="cd00067">
    <property type="entry name" value="GAL4"/>
    <property type="match status" value="1"/>
</dbReference>
<dbReference type="Gene3D" id="4.10.240.10">
    <property type="entry name" value="Zn(2)-C6 fungal-type DNA-binding domain"/>
    <property type="match status" value="1"/>
</dbReference>
<keyword evidence="8" id="KW-1185">Reference proteome</keyword>
<dbReference type="PANTHER" id="PTHR46910:SF3">
    <property type="entry name" value="HALOTOLERANCE PROTEIN 9-RELATED"/>
    <property type="match status" value="1"/>
</dbReference>
<keyword evidence="3" id="KW-0238">DNA-binding</keyword>
<evidence type="ECO:0000256" key="3">
    <source>
        <dbReference type="ARBA" id="ARBA00023125"/>
    </source>
</evidence>
<protein>
    <recommendedName>
        <fullName evidence="6">Zn(2)-C6 fungal-type domain-containing protein</fullName>
    </recommendedName>
</protein>
<accession>A0ABR1SY91</accession>
<feature type="compositionally biased region" description="Low complexity" evidence="5">
    <location>
        <begin position="147"/>
        <end position="199"/>
    </location>
</feature>
<comment type="caution">
    <text evidence="7">The sequence shown here is derived from an EMBL/GenBank/DDBJ whole genome shotgun (WGS) entry which is preliminary data.</text>
</comment>
<feature type="region of interest" description="Disordered" evidence="5">
    <location>
        <begin position="716"/>
        <end position="773"/>
    </location>
</feature>
<feature type="compositionally biased region" description="Polar residues" evidence="5">
    <location>
        <begin position="132"/>
        <end position="146"/>
    </location>
</feature>
<evidence type="ECO:0000259" key="6">
    <source>
        <dbReference type="PROSITE" id="PS50048"/>
    </source>
</evidence>
<dbReference type="SMART" id="SM00066">
    <property type="entry name" value="GAL4"/>
    <property type="match status" value="1"/>
</dbReference>
<dbReference type="InterPro" id="IPR001138">
    <property type="entry name" value="Zn2Cys6_DnaBD"/>
</dbReference>
<evidence type="ECO:0000256" key="2">
    <source>
        <dbReference type="ARBA" id="ARBA00022723"/>
    </source>
</evidence>
<feature type="region of interest" description="Disordered" evidence="5">
    <location>
        <begin position="130"/>
        <end position="242"/>
    </location>
</feature>
<dbReference type="PROSITE" id="PS00463">
    <property type="entry name" value="ZN2_CY6_FUNGAL_1"/>
    <property type="match status" value="1"/>
</dbReference>
<evidence type="ECO:0000256" key="1">
    <source>
        <dbReference type="ARBA" id="ARBA00004123"/>
    </source>
</evidence>
<feature type="domain" description="Zn(2)-C6 fungal-type" evidence="6">
    <location>
        <begin position="245"/>
        <end position="276"/>
    </location>
</feature>
<dbReference type="PROSITE" id="PS50048">
    <property type="entry name" value="ZN2_CY6_FUNGAL_2"/>
    <property type="match status" value="1"/>
</dbReference>
<name>A0ABR1SY91_9PEZI</name>
<feature type="compositionally biased region" description="Polar residues" evidence="5">
    <location>
        <begin position="724"/>
        <end position="744"/>
    </location>
</feature>
<proteinExistence type="predicted"/>
<gene>
    <name evidence="7" type="ORF">PG993_007706</name>
</gene>
<sequence>MHCNFNAGNMLDHSQNNNTGSMGFPFHNSMGSMATMLNKPNYNYSTGDMFNGSQPSPYMDNIYPNPFNPQSMAIQAGNGSSDPTAMMSNNFYPTLRNADNATGHVFNSQGTMQYPNQPNENQNHVSFRDLDLSQNGNSLPVSQEQATSNNTNTNTNSGPSITSTSATTQFTSTSGTTSAPCQAVNSSPSSASIPAITPSVPAPAPAGPAKRGRKRKASSDPEAAAADQGQTQPKGPAPKKLKLHSCKQCRKSKIKCDGDFGKTCSGCAKKGIECVIDGQDRRTKLTNFEEIVTKLEKNHFRAMECMQLIIRATGTKEHFEIFQGCWKSSSSASNVLDFVGSFYKDVLEARESPSMAELAQQRELASFHAILQELRSSLEQKVKVKDLRPLKNKLKKAAHWVLAEAYRTLDTLAQKDAVDAVYTVDNEQYHNYFQWMHTSLGDMDLTDQNDANNKSFLRKRGDLIPRFLNEKCGSWVKKVECMDLVQQQLTPPPINNSASPLSFPTSAAAANYVQPQGLQPTMPPVQGYQSMTVGQANAPFINVPEQPAFQVTGVQNEADNEVQSIQTLQAAIHSLPSPPIIDPALVSAGGNPALPTTIDDRMDLDDGANNQGSWLHNPAPELTGSGSGEPSSPSEEAMDEEFDATLLAQFTNLQDSAEPMSDVRDLGYLFGGNELPEADQPVNDEPIDTVMADDYSVPSIPAEDPMDDVINSDSHFGGNEETNDMTMKDTTPGQLTPGGQQLTAKSHEMMAMDGESSGEDKGSKEDDDDIDMSGMDLQAKAAYLAEILLASPMGKNGEASEESEESEISEEE</sequence>
<reference evidence="7 8" key="1">
    <citation type="submission" date="2023-01" db="EMBL/GenBank/DDBJ databases">
        <title>Analysis of 21 Apiospora genomes using comparative genomics revels a genus with tremendous synthesis potential of carbohydrate active enzymes and secondary metabolites.</title>
        <authorList>
            <person name="Sorensen T."/>
        </authorList>
    </citation>
    <scope>NUCLEOTIDE SEQUENCE [LARGE SCALE GENOMIC DNA]</scope>
    <source>
        <strain evidence="7 8">CBS 33761</strain>
    </source>
</reference>
<keyword evidence="4" id="KW-0539">Nucleus</keyword>
<dbReference type="InterPro" id="IPR050987">
    <property type="entry name" value="AtrR-like"/>
</dbReference>
<evidence type="ECO:0000313" key="8">
    <source>
        <dbReference type="Proteomes" id="UP001444661"/>
    </source>
</evidence>
<dbReference type="InterPro" id="IPR036864">
    <property type="entry name" value="Zn2-C6_fun-type_DNA-bd_sf"/>
</dbReference>
<feature type="compositionally biased region" description="Acidic residues" evidence="5">
    <location>
        <begin position="799"/>
        <end position="812"/>
    </location>
</feature>
<feature type="region of interest" description="Disordered" evidence="5">
    <location>
        <begin position="596"/>
        <end position="639"/>
    </location>
</feature>